<sequence>MPFLSRVWGILSVLRAIQHPVNLLELTLCLYSKRSTRTLPLASSLHQGFIGSYRNNLCNEALGGQILLLYQTFGTCDACGVFVTGISPGSSHNASVSVISLSVNSTGGSGVVASSIIGSQFYMQNPVSLSELSPIGGSTIGFIVTPTRVLLSVIETTYATILFSSGLGSANLALIPARLKVYSQGESRPGQGHGPKVNFWHMR</sequence>
<dbReference type="Proteomes" id="UP000834106">
    <property type="component" value="Chromosome 3"/>
</dbReference>
<gene>
    <name evidence="1" type="ORF">FPE_LOCUS6012</name>
</gene>
<name>A0AAD1YWE3_9LAMI</name>
<organism evidence="1 2">
    <name type="scientific">Fraxinus pennsylvanica</name>
    <dbReference type="NCBI Taxonomy" id="56036"/>
    <lineage>
        <taxon>Eukaryota</taxon>
        <taxon>Viridiplantae</taxon>
        <taxon>Streptophyta</taxon>
        <taxon>Embryophyta</taxon>
        <taxon>Tracheophyta</taxon>
        <taxon>Spermatophyta</taxon>
        <taxon>Magnoliopsida</taxon>
        <taxon>eudicotyledons</taxon>
        <taxon>Gunneridae</taxon>
        <taxon>Pentapetalae</taxon>
        <taxon>asterids</taxon>
        <taxon>lamiids</taxon>
        <taxon>Lamiales</taxon>
        <taxon>Oleaceae</taxon>
        <taxon>Oleeae</taxon>
        <taxon>Fraxinus</taxon>
    </lineage>
</organism>
<evidence type="ECO:0000313" key="1">
    <source>
        <dbReference type="EMBL" id="CAI9758582.1"/>
    </source>
</evidence>
<proteinExistence type="predicted"/>
<accession>A0AAD1YWE3</accession>
<dbReference type="AlphaFoldDB" id="A0AAD1YWE3"/>
<dbReference type="EMBL" id="OU503038">
    <property type="protein sequence ID" value="CAI9758582.1"/>
    <property type="molecule type" value="Genomic_DNA"/>
</dbReference>
<protein>
    <submittedName>
        <fullName evidence="1">Uncharacterized protein</fullName>
    </submittedName>
</protein>
<reference evidence="1" key="1">
    <citation type="submission" date="2023-05" db="EMBL/GenBank/DDBJ databases">
        <authorList>
            <person name="Huff M."/>
        </authorList>
    </citation>
    <scope>NUCLEOTIDE SEQUENCE</scope>
</reference>
<evidence type="ECO:0000313" key="2">
    <source>
        <dbReference type="Proteomes" id="UP000834106"/>
    </source>
</evidence>
<keyword evidence="2" id="KW-1185">Reference proteome</keyword>